<sequence>MGDAPAEGAPPPPPPAPEGGGAPPPEGGAPPAEGGAPAPAPGPPTLNIDPPAANVPAAGGQSVHQLTNPSAARLAFKVRYLLKKYPIPGYFYQFTWIVRDISEKN</sequence>
<proteinExistence type="predicted"/>
<keyword evidence="3" id="KW-1185">Reference proteome</keyword>
<dbReference type="Proteomes" id="UP000271098">
    <property type="component" value="Unassembled WGS sequence"/>
</dbReference>
<reference evidence="4" key="1">
    <citation type="submission" date="2016-06" db="UniProtKB">
        <authorList>
            <consortium name="WormBaseParasite"/>
        </authorList>
    </citation>
    <scope>IDENTIFICATION</scope>
</reference>
<dbReference type="InterPro" id="IPR013783">
    <property type="entry name" value="Ig-like_fold"/>
</dbReference>
<name>A0A183D4V9_9BILA</name>
<evidence type="ECO:0000313" key="4">
    <source>
        <dbReference type="WBParaSite" id="GPUH_0000375701-mRNA-1"/>
    </source>
</evidence>
<dbReference type="SUPFAM" id="SSF49354">
    <property type="entry name" value="PapD-like"/>
    <property type="match status" value="1"/>
</dbReference>
<feature type="region of interest" description="Disordered" evidence="1">
    <location>
        <begin position="1"/>
        <end position="67"/>
    </location>
</feature>
<accession>A0A183D4V9</accession>
<evidence type="ECO:0000256" key="1">
    <source>
        <dbReference type="SAM" id="MobiDB-lite"/>
    </source>
</evidence>
<dbReference type="AlphaFoldDB" id="A0A183D4V9"/>
<feature type="compositionally biased region" description="Pro residues" evidence="1">
    <location>
        <begin position="8"/>
        <end position="28"/>
    </location>
</feature>
<evidence type="ECO:0000313" key="2">
    <source>
        <dbReference type="EMBL" id="VDK40817.1"/>
    </source>
</evidence>
<dbReference type="InterPro" id="IPR008962">
    <property type="entry name" value="PapD-like_sf"/>
</dbReference>
<gene>
    <name evidence="2" type="ORF">GPUH_LOCUS3749</name>
</gene>
<evidence type="ECO:0000313" key="3">
    <source>
        <dbReference type="Proteomes" id="UP000271098"/>
    </source>
</evidence>
<dbReference type="Gene3D" id="2.60.40.10">
    <property type="entry name" value="Immunoglobulins"/>
    <property type="match status" value="1"/>
</dbReference>
<dbReference type="EMBL" id="UYRT01006609">
    <property type="protein sequence ID" value="VDK40817.1"/>
    <property type="molecule type" value="Genomic_DNA"/>
</dbReference>
<organism evidence="4">
    <name type="scientific">Gongylonema pulchrum</name>
    <dbReference type="NCBI Taxonomy" id="637853"/>
    <lineage>
        <taxon>Eukaryota</taxon>
        <taxon>Metazoa</taxon>
        <taxon>Ecdysozoa</taxon>
        <taxon>Nematoda</taxon>
        <taxon>Chromadorea</taxon>
        <taxon>Rhabditida</taxon>
        <taxon>Spirurina</taxon>
        <taxon>Spiruromorpha</taxon>
        <taxon>Spiruroidea</taxon>
        <taxon>Gongylonematidae</taxon>
        <taxon>Gongylonema</taxon>
    </lineage>
</organism>
<protein>
    <submittedName>
        <fullName evidence="4">MAPK-interacting and spindle-stabilizing protein-like</fullName>
    </submittedName>
</protein>
<reference evidence="2 3" key="2">
    <citation type="submission" date="2018-11" db="EMBL/GenBank/DDBJ databases">
        <authorList>
            <consortium name="Pathogen Informatics"/>
        </authorList>
    </citation>
    <scope>NUCLEOTIDE SEQUENCE [LARGE SCALE GENOMIC DNA]</scope>
</reference>
<dbReference type="WBParaSite" id="GPUH_0000375701-mRNA-1">
    <property type="protein sequence ID" value="GPUH_0000375701-mRNA-1"/>
    <property type="gene ID" value="GPUH_0000375701"/>
</dbReference>